<reference evidence="2" key="1">
    <citation type="submission" date="2022-06" db="EMBL/GenBank/DDBJ databases">
        <title>Complete genome sequences of two strains of the flax pathogen Septoria linicola.</title>
        <authorList>
            <person name="Lapalu N."/>
            <person name="Simon A."/>
            <person name="Demenou B."/>
            <person name="Paumier D."/>
            <person name="Guillot M.-P."/>
            <person name="Gout L."/>
            <person name="Valade R."/>
        </authorList>
    </citation>
    <scope>NUCLEOTIDE SEQUENCE</scope>
    <source>
        <strain evidence="2">SE15195</strain>
    </source>
</reference>
<accession>A0A9Q9AYB5</accession>
<evidence type="ECO:0000259" key="1">
    <source>
        <dbReference type="PROSITE" id="PS50097"/>
    </source>
</evidence>
<proteinExistence type="predicted"/>
<dbReference type="CDD" id="cd18186">
    <property type="entry name" value="BTB_POZ_ZBTB_KLHL-like"/>
    <property type="match status" value="1"/>
</dbReference>
<feature type="domain" description="BTB" evidence="1">
    <location>
        <begin position="32"/>
        <end position="96"/>
    </location>
</feature>
<sequence>MDPAGLSVVERASVMFGERLSDFARDYGDEYTDFTIKCGDRTWGCHRVILATSSEQMRQAINREGKDGVLDLYMTEEPLVDALLCSMYKADYEIPPSVSQVPVAKALGNQYVFHARMAILADTYDMPQMHLLARAKMQEAIMRSEDWATFLRDFCVAVGIAYVHQWFAEGVRSILTDCILSNEDDLLAEPMFQGIMQQHPQLGIDLQQKRVLYGLQ</sequence>
<gene>
    <name evidence="2" type="ORF">Slin15195_G074510</name>
</gene>
<protein>
    <submittedName>
        <fullName evidence="2">BTB/POZ domain-containing protein</fullName>
    </submittedName>
</protein>
<dbReference type="InterPro" id="IPR011333">
    <property type="entry name" value="SKP1/BTB/POZ_sf"/>
</dbReference>
<dbReference type="OrthoDB" id="6359816at2759"/>
<dbReference type="Pfam" id="PF00651">
    <property type="entry name" value="BTB"/>
    <property type="match status" value="1"/>
</dbReference>
<evidence type="ECO:0000313" key="2">
    <source>
        <dbReference type="EMBL" id="USW54132.1"/>
    </source>
</evidence>
<dbReference type="PROSITE" id="PS50097">
    <property type="entry name" value="BTB"/>
    <property type="match status" value="1"/>
</dbReference>
<dbReference type="EMBL" id="CP099423">
    <property type="protein sequence ID" value="USW54132.1"/>
    <property type="molecule type" value="Genomic_DNA"/>
</dbReference>
<name>A0A9Q9AYB5_9PEZI</name>
<dbReference type="Proteomes" id="UP001056384">
    <property type="component" value="Chromosome 6"/>
</dbReference>
<dbReference type="InterPro" id="IPR000210">
    <property type="entry name" value="BTB/POZ_dom"/>
</dbReference>
<dbReference type="SUPFAM" id="SSF54695">
    <property type="entry name" value="POZ domain"/>
    <property type="match status" value="1"/>
</dbReference>
<evidence type="ECO:0000313" key="3">
    <source>
        <dbReference type="Proteomes" id="UP001056384"/>
    </source>
</evidence>
<dbReference type="Gene3D" id="3.30.710.10">
    <property type="entry name" value="Potassium Channel Kv1.1, Chain A"/>
    <property type="match status" value="1"/>
</dbReference>
<dbReference type="AlphaFoldDB" id="A0A9Q9AYB5"/>
<organism evidence="2 3">
    <name type="scientific">Septoria linicola</name>
    <dbReference type="NCBI Taxonomy" id="215465"/>
    <lineage>
        <taxon>Eukaryota</taxon>
        <taxon>Fungi</taxon>
        <taxon>Dikarya</taxon>
        <taxon>Ascomycota</taxon>
        <taxon>Pezizomycotina</taxon>
        <taxon>Dothideomycetes</taxon>
        <taxon>Dothideomycetidae</taxon>
        <taxon>Mycosphaerellales</taxon>
        <taxon>Mycosphaerellaceae</taxon>
        <taxon>Septoria</taxon>
    </lineage>
</organism>
<keyword evidence="3" id="KW-1185">Reference proteome</keyword>